<keyword evidence="2" id="KW-1185">Reference proteome</keyword>
<name>A0A1H6S2D0_9EURY</name>
<dbReference type="InterPro" id="IPR043901">
    <property type="entry name" value="DUF5787"/>
</dbReference>
<dbReference type="Pfam" id="PF19100">
    <property type="entry name" value="DUF5787"/>
    <property type="match status" value="1"/>
</dbReference>
<dbReference type="EMBL" id="FNYR01000004">
    <property type="protein sequence ID" value="SEI62101.1"/>
    <property type="molecule type" value="Genomic_DNA"/>
</dbReference>
<organism evidence="1 2">
    <name type="scientific">Halohasta litchfieldiae</name>
    <dbReference type="NCBI Taxonomy" id="1073996"/>
    <lineage>
        <taxon>Archaea</taxon>
        <taxon>Methanobacteriati</taxon>
        <taxon>Methanobacteriota</taxon>
        <taxon>Stenosarchaea group</taxon>
        <taxon>Halobacteria</taxon>
        <taxon>Halobacteriales</taxon>
        <taxon>Haloferacaceae</taxon>
        <taxon>Halohasta</taxon>
    </lineage>
</organism>
<accession>A0A1H6S2D0</accession>
<protein>
    <submittedName>
        <fullName evidence="1">Uncharacterized protein</fullName>
    </submittedName>
</protein>
<proteinExistence type="predicted"/>
<reference evidence="1 2" key="1">
    <citation type="submission" date="2016-10" db="EMBL/GenBank/DDBJ databases">
        <authorList>
            <person name="de Groot N.N."/>
        </authorList>
    </citation>
    <scope>NUCLEOTIDE SEQUENCE [LARGE SCALE GENOMIC DNA]</scope>
    <source>
        <strain evidence="1 2">DSM 22187</strain>
    </source>
</reference>
<dbReference type="Proteomes" id="UP000198888">
    <property type="component" value="Unassembled WGS sequence"/>
</dbReference>
<dbReference type="AlphaFoldDB" id="A0A1H6S2D0"/>
<dbReference type="STRING" id="1073996.SAMN05444271_10460"/>
<dbReference type="RefSeq" id="WP_089671202.1">
    <property type="nucleotide sequence ID" value="NZ_CP024845.1"/>
</dbReference>
<evidence type="ECO:0000313" key="1">
    <source>
        <dbReference type="EMBL" id="SEI62101.1"/>
    </source>
</evidence>
<dbReference type="GeneID" id="35001951"/>
<dbReference type="OrthoDB" id="211869at2157"/>
<gene>
    <name evidence="1" type="ORF">SAMN05444271_10460</name>
</gene>
<dbReference type="KEGG" id="hae:halTADL_1135"/>
<accession>A0A2H4Q0M8</accession>
<evidence type="ECO:0000313" key="2">
    <source>
        <dbReference type="Proteomes" id="UP000198888"/>
    </source>
</evidence>
<sequence>MEFRFEVALCSWLEATTEWLVARQLGGAVASPGSRIVDVCCLEPGPEFDQRTRITSQEIPSLAIESDVGLGEAVFWRDAFDCSADHARSVIERAVDCGFFETEYRNGRQYVRQTTRYPDWIGRLVGIENKPDLGRPGDLDRQLRLDVSLGLFDEVILATKSYVTRAHLNRLPEAVGVWRFDPDSGERTVVRESTPLSTAEPGVELLESKPLRTDIEFVTPAQKEEKQRRIAERAYGKGWRNYEFPACQRMTATDDGRPHCSWFDCVVNPAVDCGSNCEGFESGASPAVDLEALRDSRSRWVADPEGVSRTQSGLDRFS</sequence>